<name>A0A9P8WA78_9HYPO</name>
<organism evidence="2 3">
    <name type="scientific">Thelonectria olida</name>
    <dbReference type="NCBI Taxonomy" id="1576542"/>
    <lineage>
        <taxon>Eukaryota</taxon>
        <taxon>Fungi</taxon>
        <taxon>Dikarya</taxon>
        <taxon>Ascomycota</taxon>
        <taxon>Pezizomycotina</taxon>
        <taxon>Sordariomycetes</taxon>
        <taxon>Hypocreomycetidae</taxon>
        <taxon>Hypocreales</taxon>
        <taxon>Nectriaceae</taxon>
        <taxon>Thelonectria</taxon>
    </lineage>
</organism>
<dbReference type="OrthoDB" id="2431475at2759"/>
<feature type="compositionally biased region" description="Basic and acidic residues" evidence="1">
    <location>
        <begin position="253"/>
        <end position="272"/>
    </location>
</feature>
<protein>
    <recommendedName>
        <fullName evidence="4">Pre-mRNA-splicing factor 38B</fullName>
    </recommendedName>
</protein>
<evidence type="ECO:0008006" key="4">
    <source>
        <dbReference type="Google" id="ProtNLM"/>
    </source>
</evidence>
<evidence type="ECO:0000256" key="1">
    <source>
        <dbReference type="SAM" id="MobiDB-lite"/>
    </source>
</evidence>
<sequence length="404" mass="47040">MGNDQLLTDEYVAGRLTEEANDCSLKYSALGMEGYRQTKKPANMLKPNTRFLRHIIKGTDSHNKALLAKEASESQARLKNLERAEEAKRLKTNPTQQDVRRRQMGDIHAILGGKKRRRTDDSEAASSSQDLIDSKSRETPGSRKSRNDKGQGERQDKSKDLTRDRHHERAHRRRLSYSDDRPSRTDEKSDRGNRSTPDNKRRRSRSRNFRSEEEERRRRHRRRRDRSRSTEHRRRSRSRSRSPRRHKSRHRERSPIEEKEAKAKQDEQKRQDDDSDSLEDLIGPAPVPTHRGRGKVGGYSGIDRRFSETYDPKTDIQMDEDDENGNTDDAFELFRDRQKLKQNQQAQEQRMRAAGFSEDQIKRANGVDTVPEDNVRWSKAGEKRAWDQGKSVDSEGSVSVDEVV</sequence>
<feature type="compositionally biased region" description="Basic residues" evidence="1">
    <location>
        <begin position="217"/>
        <end position="252"/>
    </location>
</feature>
<accession>A0A9P8WA78</accession>
<dbReference type="Proteomes" id="UP000777438">
    <property type="component" value="Unassembled WGS sequence"/>
</dbReference>
<dbReference type="PANTHER" id="PTHR40132:SF1">
    <property type="entry name" value="PRE-MRNA-SPLICING FACTOR 38B"/>
    <property type="match status" value="1"/>
</dbReference>
<feature type="region of interest" description="Disordered" evidence="1">
    <location>
        <begin position="87"/>
        <end position="404"/>
    </location>
</feature>
<feature type="compositionally biased region" description="Basic and acidic residues" evidence="1">
    <location>
        <begin position="373"/>
        <end position="393"/>
    </location>
</feature>
<comment type="caution">
    <text evidence="2">The sequence shown here is derived from an EMBL/GenBank/DDBJ whole genome shotgun (WGS) entry which is preliminary data.</text>
</comment>
<dbReference type="AlphaFoldDB" id="A0A9P8WA78"/>
<feature type="compositionally biased region" description="Low complexity" evidence="1">
    <location>
        <begin position="394"/>
        <end position="404"/>
    </location>
</feature>
<dbReference type="PANTHER" id="PTHR40132">
    <property type="entry name" value="PRE-MRNA-SPLICING FACTOR 38B"/>
    <property type="match status" value="1"/>
</dbReference>
<feature type="compositionally biased region" description="Basic and acidic residues" evidence="1">
    <location>
        <begin position="302"/>
        <end position="316"/>
    </location>
</feature>
<gene>
    <name evidence="2" type="ORF">B0T10DRAFT_603637</name>
</gene>
<feature type="compositionally biased region" description="Basic and acidic residues" evidence="1">
    <location>
        <begin position="132"/>
        <end position="167"/>
    </location>
</feature>
<dbReference type="EMBL" id="JAGPYM010000005">
    <property type="protein sequence ID" value="KAH6894086.1"/>
    <property type="molecule type" value="Genomic_DNA"/>
</dbReference>
<evidence type="ECO:0000313" key="3">
    <source>
        <dbReference type="Proteomes" id="UP000777438"/>
    </source>
</evidence>
<feature type="compositionally biased region" description="Basic and acidic residues" evidence="1">
    <location>
        <begin position="176"/>
        <end position="199"/>
    </location>
</feature>
<keyword evidence="3" id="KW-1185">Reference proteome</keyword>
<feature type="compositionally biased region" description="Acidic residues" evidence="1">
    <location>
        <begin position="317"/>
        <end position="331"/>
    </location>
</feature>
<evidence type="ECO:0000313" key="2">
    <source>
        <dbReference type="EMBL" id="KAH6894086.1"/>
    </source>
</evidence>
<reference evidence="2 3" key="1">
    <citation type="journal article" date="2021" name="Nat. Commun.">
        <title>Genetic determinants of endophytism in the Arabidopsis root mycobiome.</title>
        <authorList>
            <person name="Mesny F."/>
            <person name="Miyauchi S."/>
            <person name="Thiergart T."/>
            <person name="Pickel B."/>
            <person name="Atanasova L."/>
            <person name="Karlsson M."/>
            <person name="Huettel B."/>
            <person name="Barry K.W."/>
            <person name="Haridas S."/>
            <person name="Chen C."/>
            <person name="Bauer D."/>
            <person name="Andreopoulos W."/>
            <person name="Pangilinan J."/>
            <person name="LaButti K."/>
            <person name="Riley R."/>
            <person name="Lipzen A."/>
            <person name="Clum A."/>
            <person name="Drula E."/>
            <person name="Henrissat B."/>
            <person name="Kohler A."/>
            <person name="Grigoriev I.V."/>
            <person name="Martin F.M."/>
            <person name="Hacquard S."/>
        </authorList>
    </citation>
    <scope>NUCLEOTIDE SEQUENCE [LARGE SCALE GENOMIC DNA]</scope>
    <source>
        <strain evidence="2 3">MPI-CAGE-CH-0241</strain>
    </source>
</reference>
<proteinExistence type="predicted"/>